<dbReference type="VEuPathDB" id="FungiDB:HGUI_00070"/>
<organism evidence="2 3">
    <name type="scientific">Hanseniaspora guilliermondii</name>
    <dbReference type="NCBI Taxonomy" id="56406"/>
    <lineage>
        <taxon>Eukaryota</taxon>
        <taxon>Fungi</taxon>
        <taxon>Dikarya</taxon>
        <taxon>Ascomycota</taxon>
        <taxon>Saccharomycotina</taxon>
        <taxon>Saccharomycetes</taxon>
        <taxon>Saccharomycodales</taxon>
        <taxon>Saccharomycodaceae</taxon>
        <taxon>Hanseniaspora</taxon>
    </lineage>
</organism>
<dbReference type="EMBL" id="FQNF01000001">
    <property type="protein sequence ID" value="SGZ37870.1"/>
    <property type="molecule type" value="Genomic_DNA"/>
</dbReference>
<proteinExistence type="predicted"/>
<gene>
    <name evidence="2" type="ORF">HGUI_00070</name>
</gene>
<dbReference type="Proteomes" id="UP000183365">
    <property type="component" value="Unassembled WGS sequence"/>
</dbReference>
<name>A0A1L0FE35_9ASCO</name>
<accession>A0A1L0FE35</accession>
<evidence type="ECO:0000313" key="3">
    <source>
        <dbReference type="Proteomes" id="UP000183365"/>
    </source>
</evidence>
<dbReference type="AlphaFoldDB" id="A0A1L0FE35"/>
<evidence type="ECO:0000313" key="2">
    <source>
        <dbReference type="EMBL" id="SGZ37870.1"/>
    </source>
</evidence>
<reference evidence="3" key="1">
    <citation type="submission" date="2016-11" db="EMBL/GenBank/DDBJ databases">
        <authorList>
            <person name="Guldener U."/>
        </authorList>
    </citation>
    <scope>NUCLEOTIDE SEQUENCE [LARGE SCALE GENOMIC DNA]</scope>
</reference>
<keyword evidence="1" id="KW-0175">Coiled coil</keyword>
<protein>
    <submittedName>
        <fullName evidence="2">Uncharacterized protein</fullName>
    </submittedName>
</protein>
<keyword evidence="3" id="KW-1185">Reference proteome</keyword>
<dbReference type="OrthoDB" id="3972956at2759"/>
<sequence length="221" mass="25661">MGVNISNCCSLFFDNSDDSDYGSKESKQHLLKQQKDNYYNQQQKYLLQEEQEKLKQKEREQRLLEKEQRLTDIVNVANESYLDVGIIENIENIMVANEVIKNDSVNIGTNDLETDVKDADIFDTINKEFKNKTKTYGLSTVDNNYSLFLEKNPSILLKDPKITAELFSNTVDIYKNTDSKTRAGLIQIHNTEFKQFQDFINANHDKIKNKIAEQKISFLVQ</sequence>
<feature type="coiled-coil region" evidence="1">
    <location>
        <begin position="40"/>
        <end position="67"/>
    </location>
</feature>
<evidence type="ECO:0000256" key="1">
    <source>
        <dbReference type="SAM" id="Coils"/>
    </source>
</evidence>